<proteinExistence type="predicted"/>
<gene>
    <name evidence="3" type="primary">g5052</name>
    <name evidence="3" type="ORF">EsDP_00005052</name>
</gene>
<comment type="caution">
    <text evidence="3">The sequence shown here is derived from an EMBL/GenBank/DDBJ whole genome shotgun (WGS) entry which is preliminary data.</text>
</comment>
<feature type="region of interest" description="Disordered" evidence="1">
    <location>
        <begin position="232"/>
        <end position="265"/>
    </location>
</feature>
<keyword evidence="2" id="KW-0472">Membrane</keyword>
<feature type="transmembrane region" description="Helical" evidence="2">
    <location>
        <begin position="265"/>
        <end position="287"/>
    </location>
</feature>
<evidence type="ECO:0000256" key="1">
    <source>
        <dbReference type="SAM" id="MobiDB-lite"/>
    </source>
</evidence>
<organism evidence="3 4">
    <name type="scientific">Epichloe bromicola</name>
    <dbReference type="NCBI Taxonomy" id="79588"/>
    <lineage>
        <taxon>Eukaryota</taxon>
        <taxon>Fungi</taxon>
        <taxon>Dikarya</taxon>
        <taxon>Ascomycota</taxon>
        <taxon>Pezizomycotina</taxon>
        <taxon>Sordariomycetes</taxon>
        <taxon>Hypocreomycetidae</taxon>
        <taxon>Hypocreales</taxon>
        <taxon>Clavicipitaceae</taxon>
        <taxon>Epichloe</taxon>
    </lineage>
</organism>
<keyword evidence="2" id="KW-1133">Transmembrane helix</keyword>
<evidence type="ECO:0000313" key="3">
    <source>
        <dbReference type="EMBL" id="GAB0136761.1"/>
    </source>
</evidence>
<evidence type="ECO:0008006" key="5">
    <source>
        <dbReference type="Google" id="ProtNLM"/>
    </source>
</evidence>
<accession>A0ABQ0CTJ8</accession>
<sequence length="288" mass="28260">MRFTATAAAVMAGTAFAHNNATSTDYTTQLVTVTACPETVTDCPARSTQVQTSTIPLTTKTLYTTRVHTITACAPTVTNCPAHSTVVTTETIGVSTTICPVGTPTNSLPPAWNNSTATVPATASVPNQCGGMPCPPDASNTASESAPASTTGLCGGMPCPPGASNTASESAPASTGLCGGMPCPGVSTPATEMPVPTATEGPGCNGHTVIAVTKKYTTVLTSVEYNTMPVSCPTGGNGPTGSGLPPTPTGPPSGNQTIPVPPPNAGASTLAGSAILAAVVGFAALILA</sequence>
<keyword evidence="2" id="KW-0812">Transmembrane</keyword>
<protein>
    <recommendedName>
        <fullName evidence="5">GPI anchored serine-rich protein</fullName>
    </recommendedName>
</protein>
<name>A0ABQ0CTJ8_9HYPO</name>
<dbReference type="EMBL" id="BAAFGZ010000218">
    <property type="protein sequence ID" value="GAB0136761.1"/>
    <property type="molecule type" value="Genomic_DNA"/>
</dbReference>
<dbReference type="Proteomes" id="UP001562357">
    <property type="component" value="Unassembled WGS sequence"/>
</dbReference>
<evidence type="ECO:0000313" key="4">
    <source>
        <dbReference type="Proteomes" id="UP001562357"/>
    </source>
</evidence>
<evidence type="ECO:0000256" key="2">
    <source>
        <dbReference type="SAM" id="Phobius"/>
    </source>
</evidence>
<keyword evidence="4" id="KW-1185">Reference proteome</keyword>
<reference evidence="4" key="1">
    <citation type="submission" date="2024-06" db="EMBL/GenBank/DDBJ databases">
        <title>Draft Genome Sequences of Epichloe bromicola Strains Isolated from Elymus ciliaris.</title>
        <authorList>
            <consortium name="Epichloe bromicola genome sequencing consortium"/>
            <person name="Miura A."/>
            <person name="Imano S."/>
            <person name="Ashida A."/>
            <person name="Sato I."/>
            <person name="Chiba S."/>
            <person name="Tanaka A."/>
            <person name="Camagna M."/>
            <person name="Takemoto D."/>
        </authorList>
    </citation>
    <scope>NUCLEOTIDE SEQUENCE [LARGE SCALE GENOMIC DNA]</scope>
    <source>
        <strain evidence="4">DP</strain>
    </source>
</reference>